<feature type="domain" description="ABC transporter" evidence="6">
    <location>
        <begin position="22"/>
        <end position="257"/>
    </location>
</feature>
<keyword evidence="4" id="KW-1278">Translocase</keyword>
<dbReference type="Proteomes" id="UP001560293">
    <property type="component" value="Unassembled WGS sequence"/>
</dbReference>
<keyword evidence="10" id="KW-1185">Reference proteome</keyword>
<dbReference type="EMBL" id="JBFTEZ010000002">
    <property type="protein sequence ID" value="MEX6463776.1"/>
    <property type="molecule type" value="Genomic_DNA"/>
</dbReference>
<dbReference type="CDD" id="cd03214">
    <property type="entry name" value="ABC_Iron-Siderophores_B12_Hemin"/>
    <property type="match status" value="1"/>
</dbReference>
<evidence type="ECO:0000256" key="4">
    <source>
        <dbReference type="ARBA" id="ARBA00022967"/>
    </source>
</evidence>
<dbReference type="FunFam" id="3.40.50.300:FF:000134">
    <property type="entry name" value="Iron-enterobactin ABC transporter ATP-binding protein"/>
    <property type="match status" value="1"/>
</dbReference>
<reference evidence="10" key="2">
    <citation type="submission" date="2024-07" db="EMBL/GenBank/DDBJ databases">
        <title>Pseudomonas strain that inhibits Aeromonas fish pathogens.</title>
        <authorList>
            <person name="Wildschutte H."/>
        </authorList>
    </citation>
    <scope>NUCLEOTIDE SEQUENCE [LARGE SCALE GENOMIC DNA]</scope>
    <source>
        <strain evidence="10">n60</strain>
    </source>
</reference>
<keyword evidence="2" id="KW-0547">Nucleotide-binding</keyword>
<protein>
    <submittedName>
        <fullName evidence="7">ABC transporter ATP-binding protein</fullName>
    </submittedName>
    <submittedName>
        <fullName evidence="8">Iron complex transport system ATP-binding protein</fullName>
    </submittedName>
</protein>
<evidence type="ECO:0000313" key="10">
    <source>
        <dbReference type="Proteomes" id="UP001560293"/>
    </source>
</evidence>
<dbReference type="InterPro" id="IPR017871">
    <property type="entry name" value="ABC_transporter-like_CS"/>
</dbReference>
<comment type="caution">
    <text evidence="8">The sequence shown here is derived from an EMBL/GenBank/DDBJ whole genome shotgun (WGS) entry which is preliminary data.</text>
</comment>
<dbReference type="InterPro" id="IPR027417">
    <property type="entry name" value="P-loop_NTPase"/>
</dbReference>
<dbReference type="GO" id="GO:0005524">
    <property type="term" value="F:ATP binding"/>
    <property type="evidence" value="ECO:0007669"/>
    <property type="project" value="UniProtKB-KW"/>
</dbReference>
<evidence type="ECO:0000256" key="1">
    <source>
        <dbReference type="ARBA" id="ARBA00022448"/>
    </source>
</evidence>
<evidence type="ECO:0000256" key="3">
    <source>
        <dbReference type="ARBA" id="ARBA00022840"/>
    </source>
</evidence>
<reference evidence="8 9" key="1">
    <citation type="submission" date="2019-03" db="EMBL/GenBank/DDBJ databases">
        <title>Root nodule microbial communities of legume samples collected from USA, Mexico and Botswana.</title>
        <authorList>
            <person name="Hirsch A."/>
        </authorList>
    </citation>
    <scope>NUCLEOTIDE SEQUENCE [LARGE SCALE GENOMIC DNA]</scope>
    <source>
        <strain evidence="8 9">55</strain>
    </source>
</reference>
<dbReference type="Proteomes" id="UP000295805">
    <property type="component" value="Unassembled WGS sequence"/>
</dbReference>
<keyword evidence="3 8" id="KW-0067">ATP-binding</keyword>
<dbReference type="InterPro" id="IPR003593">
    <property type="entry name" value="AAA+_ATPase"/>
</dbReference>
<feature type="region of interest" description="Disordered" evidence="5">
    <location>
        <begin position="272"/>
        <end position="295"/>
    </location>
</feature>
<dbReference type="PROSITE" id="PS00211">
    <property type="entry name" value="ABC_TRANSPORTER_1"/>
    <property type="match status" value="1"/>
</dbReference>
<dbReference type="Gene3D" id="3.40.50.300">
    <property type="entry name" value="P-loop containing nucleotide triphosphate hydrolases"/>
    <property type="match status" value="1"/>
</dbReference>
<dbReference type="GO" id="GO:0016887">
    <property type="term" value="F:ATP hydrolysis activity"/>
    <property type="evidence" value="ECO:0007669"/>
    <property type="project" value="InterPro"/>
</dbReference>
<reference evidence="7" key="3">
    <citation type="submission" date="2024-07" db="EMBL/GenBank/DDBJ databases">
        <authorList>
            <person name="Wildschutte H."/>
        </authorList>
    </citation>
    <scope>NUCLEOTIDE SEQUENCE</scope>
    <source>
        <strain evidence="7">N60</strain>
    </source>
</reference>
<dbReference type="PROSITE" id="PS50893">
    <property type="entry name" value="ABC_TRANSPORTER_2"/>
    <property type="match status" value="1"/>
</dbReference>
<name>A0A4R3ZY52_9ACTN</name>
<evidence type="ECO:0000313" key="7">
    <source>
        <dbReference type="EMBL" id="MEX6463776.1"/>
    </source>
</evidence>
<sequence>MSPADHARRAPSSPAAPRHPALACRDLHVVRDRTPVLHGIDLSVPAGSWVSLVGPNGSGKTTLLFALAGLVPTSGGVEVEGFAPRRAGRRRVARTVAMMPQRPVVPEGVTARELIRLGRTPHISRFGTETAHDHEVVDRVIDRLDLRDLAARTATTLSGGELQRVVLGRSLAQEPRVLLLDEPTSALDIGHQQQVLDLVDSMRRESGLTVVAAMHDLTSAAHYGERLVLLDGGRVVADGRPEEVLTAERVAQVYGARVEVVERPDGPAVLPLRGAGAGPGEEGAPGRRTPGECAP</sequence>
<feature type="compositionally biased region" description="Low complexity" evidence="5">
    <location>
        <begin position="286"/>
        <end position="295"/>
    </location>
</feature>
<dbReference type="PANTHER" id="PTHR42794:SF1">
    <property type="entry name" value="HEMIN IMPORT ATP-BINDING PROTEIN HMUV"/>
    <property type="match status" value="1"/>
</dbReference>
<dbReference type="RefSeq" id="WP_061229806.1">
    <property type="nucleotide sequence ID" value="NZ_CP143053.1"/>
</dbReference>
<gene>
    <name evidence="7" type="ORF">AB6N35_05290</name>
    <name evidence="8" type="ORF">EDD19_103222</name>
</gene>
<evidence type="ECO:0000259" key="6">
    <source>
        <dbReference type="PROSITE" id="PS50893"/>
    </source>
</evidence>
<evidence type="ECO:0000313" key="9">
    <source>
        <dbReference type="Proteomes" id="UP000295805"/>
    </source>
</evidence>
<accession>A0A4R3ZY52</accession>
<evidence type="ECO:0000256" key="5">
    <source>
        <dbReference type="SAM" id="MobiDB-lite"/>
    </source>
</evidence>
<evidence type="ECO:0000256" key="2">
    <source>
        <dbReference type="ARBA" id="ARBA00022741"/>
    </source>
</evidence>
<organism evidence="8 9">
    <name type="scientific">Dietzia cinnamea</name>
    <dbReference type="NCBI Taxonomy" id="321318"/>
    <lineage>
        <taxon>Bacteria</taxon>
        <taxon>Bacillati</taxon>
        <taxon>Actinomycetota</taxon>
        <taxon>Actinomycetes</taxon>
        <taxon>Mycobacteriales</taxon>
        <taxon>Dietziaceae</taxon>
        <taxon>Dietzia</taxon>
    </lineage>
</organism>
<dbReference type="SMART" id="SM00382">
    <property type="entry name" value="AAA"/>
    <property type="match status" value="1"/>
</dbReference>
<evidence type="ECO:0000313" key="8">
    <source>
        <dbReference type="EMBL" id="TCW25874.1"/>
    </source>
</evidence>
<dbReference type="InterPro" id="IPR003439">
    <property type="entry name" value="ABC_transporter-like_ATP-bd"/>
</dbReference>
<dbReference type="Pfam" id="PF00005">
    <property type="entry name" value="ABC_tran"/>
    <property type="match status" value="1"/>
</dbReference>
<proteinExistence type="predicted"/>
<dbReference type="AlphaFoldDB" id="A0A4R3ZY52"/>
<dbReference type="EMBL" id="SMCX01000003">
    <property type="protein sequence ID" value="TCW25874.1"/>
    <property type="molecule type" value="Genomic_DNA"/>
</dbReference>
<dbReference type="GeneID" id="89532074"/>
<dbReference type="SUPFAM" id="SSF52540">
    <property type="entry name" value="P-loop containing nucleoside triphosphate hydrolases"/>
    <property type="match status" value="1"/>
</dbReference>
<dbReference type="PANTHER" id="PTHR42794">
    <property type="entry name" value="HEMIN IMPORT ATP-BINDING PROTEIN HMUV"/>
    <property type="match status" value="1"/>
</dbReference>
<keyword evidence="1" id="KW-0813">Transport</keyword>